<evidence type="ECO:0000313" key="9">
    <source>
        <dbReference type="Proteomes" id="UP001367676"/>
    </source>
</evidence>
<dbReference type="InterPro" id="IPR001680">
    <property type="entry name" value="WD40_rpt"/>
</dbReference>
<evidence type="ECO:0000256" key="3">
    <source>
        <dbReference type="ARBA" id="ARBA00021234"/>
    </source>
</evidence>
<accession>A0AAN9TPS0</accession>
<feature type="repeat" description="WD" evidence="6">
    <location>
        <begin position="354"/>
        <end position="396"/>
    </location>
</feature>
<gene>
    <name evidence="8" type="ORF">V9T40_010378</name>
</gene>
<dbReference type="GO" id="GO:0003677">
    <property type="term" value="F:DNA binding"/>
    <property type="evidence" value="ECO:0007669"/>
    <property type="project" value="TreeGrafter"/>
</dbReference>
<dbReference type="GO" id="GO:2000001">
    <property type="term" value="P:regulation of DNA damage checkpoint"/>
    <property type="evidence" value="ECO:0007669"/>
    <property type="project" value="TreeGrafter"/>
</dbReference>
<evidence type="ECO:0000256" key="2">
    <source>
        <dbReference type="ARBA" id="ARBA00005434"/>
    </source>
</evidence>
<dbReference type="PANTHER" id="PTHR14773">
    <property type="entry name" value="WD REPEAT-CONTAINING PROTEIN 76"/>
    <property type="match status" value="1"/>
</dbReference>
<dbReference type="Proteomes" id="UP001367676">
    <property type="component" value="Unassembled WGS sequence"/>
</dbReference>
<comment type="function">
    <text evidence="1">Specifically binds 5-hydroxymethylcytosine (5hmC), suggesting that it acts as a specific reader of 5hmC.</text>
</comment>
<comment type="similarity">
    <text evidence="2">Belongs to the WD repeat DDB2/WDR76 family.</text>
</comment>
<name>A0AAN9TPS0_9HEMI</name>
<dbReference type="PROSITE" id="PS50082">
    <property type="entry name" value="WD_REPEATS_2"/>
    <property type="match status" value="1"/>
</dbReference>
<organism evidence="8 9">
    <name type="scientific">Parthenolecanium corni</name>
    <dbReference type="NCBI Taxonomy" id="536013"/>
    <lineage>
        <taxon>Eukaryota</taxon>
        <taxon>Metazoa</taxon>
        <taxon>Ecdysozoa</taxon>
        <taxon>Arthropoda</taxon>
        <taxon>Hexapoda</taxon>
        <taxon>Insecta</taxon>
        <taxon>Pterygota</taxon>
        <taxon>Neoptera</taxon>
        <taxon>Paraneoptera</taxon>
        <taxon>Hemiptera</taxon>
        <taxon>Sternorrhyncha</taxon>
        <taxon>Coccoidea</taxon>
        <taxon>Coccidae</taxon>
        <taxon>Parthenolecanium</taxon>
    </lineage>
</organism>
<dbReference type="EMBL" id="JBBCAQ010000035">
    <property type="protein sequence ID" value="KAK7578173.1"/>
    <property type="molecule type" value="Genomic_DNA"/>
</dbReference>
<comment type="caution">
    <text evidence="8">The sequence shown here is derived from an EMBL/GenBank/DDBJ whole genome shotgun (WGS) entry which is preliminary data.</text>
</comment>
<dbReference type="SUPFAM" id="SSF50978">
    <property type="entry name" value="WD40 repeat-like"/>
    <property type="match status" value="1"/>
</dbReference>
<feature type="compositionally biased region" description="Polar residues" evidence="7">
    <location>
        <begin position="51"/>
        <end position="65"/>
    </location>
</feature>
<reference evidence="8 9" key="1">
    <citation type="submission" date="2024-03" db="EMBL/GenBank/DDBJ databases">
        <title>Adaptation during the transition from Ophiocordyceps entomopathogen to insect associate is accompanied by gene loss and intensified selection.</title>
        <authorList>
            <person name="Ward C.M."/>
            <person name="Onetto C.A."/>
            <person name="Borneman A.R."/>
        </authorList>
    </citation>
    <scope>NUCLEOTIDE SEQUENCE [LARGE SCALE GENOMIC DNA]</scope>
    <source>
        <strain evidence="8">AWRI1</strain>
        <tissue evidence="8">Single Adult Female</tissue>
    </source>
</reference>
<evidence type="ECO:0000256" key="1">
    <source>
        <dbReference type="ARBA" id="ARBA00002530"/>
    </source>
</evidence>
<evidence type="ECO:0000256" key="7">
    <source>
        <dbReference type="SAM" id="MobiDB-lite"/>
    </source>
</evidence>
<dbReference type="Gene3D" id="2.130.10.10">
    <property type="entry name" value="YVTN repeat-like/Quinoprotein amine dehydrogenase"/>
    <property type="match status" value="1"/>
</dbReference>
<proteinExistence type="inferred from homology"/>
<evidence type="ECO:0000256" key="5">
    <source>
        <dbReference type="ARBA" id="ARBA00022737"/>
    </source>
</evidence>
<dbReference type="AlphaFoldDB" id="A0AAN9TPS0"/>
<keyword evidence="9" id="KW-1185">Reference proteome</keyword>
<dbReference type="InterPro" id="IPR036322">
    <property type="entry name" value="WD40_repeat_dom_sf"/>
</dbReference>
<feature type="compositionally biased region" description="Low complexity" evidence="7">
    <location>
        <begin position="24"/>
        <end position="42"/>
    </location>
</feature>
<keyword evidence="5" id="KW-0677">Repeat</keyword>
<evidence type="ECO:0000256" key="6">
    <source>
        <dbReference type="PROSITE-ProRule" id="PRU00221"/>
    </source>
</evidence>
<dbReference type="SMART" id="SM00320">
    <property type="entry name" value="WD40"/>
    <property type="match status" value="6"/>
</dbReference>
<evidence type="ECO:0000313" key="8">
    <source>
        <dbReference type="EMBL" id="KAK7578173.1"/>
    </source>
</evidence>
<dbReference type="Pfam" id="PF00400">
    <property type="entry name" value="WD40"/>
    <property type="match status" value="2"/>
</dbReference>
<dbReference type="GO" id="GO:0005634">
    <property type="term" value="C:nucleus"/>
    <property type="evidence" value="ECO:0007669"/>
    <property type="project" value="TreeGrafter"/>
</dbReference>
<dbReference type="PANTHER" id="PTHR14773:SF0">
    <property type="entry name" value="WD REPEAT-CONTAINING PROTEIN 76"/>
    <property type="match status" value="1"/>
</dbReference>
<protein>
    <recommendedName>
        <fullName evidence="3">WD repeat-containing protein 76</fullName>
    </recommendedName>
</protein>
<feature type="region of interest" description="Disordered" evidence="7">
    <location>
        <begin position="24"/>
        <end position="85"/>
    </location>
</feature>
<sequence>MSSNPLKRRLRLRKILNYMDMYNSSLSDQNDSNVSDQNVSVSGRKTRVTRKTSVLTAQNQSNISIENDPDYSSNESADDSDSDGLFSKKMKIDSDVLHARRASVTLKRVSASEAPTSARLDNISDLAGILSAAGDEDDANEYRRERQKQMLDRQMVLKSIDFDEGLEEFKTLAKSIPVAEPSRKILKPAPKRVNVKRDIIIQRRSERIQNRSIDLSNDNEDGQSTRRSSRLNAVNILSCNEVGDDSQSTSLGDKSDIDENLKMVTEEENEFLESLKDAINVPYDSVSDFTICDFDKFKETLKQCYMFNEPAKLIESRVVSMDFHPSEKKLLLLIGDKHGHVALRDLVTYDGIQIKGHQYNVNCVKFSLQNTSKFYSASLDGTVRIGDINSSTLNLLYTSDYHTTWHHESGDTLYIAEGDGSVRVLDLRSPNDNPPIFRCHQRSVRTVQTHPLNENYFLTSSGIGCFGVWDVRHIKAAEPEPIITETFPRALTSAFYSPKGNYVLTTCNDDTIRVFDIADNQPKEISRINHNNHTGRWLSVFKAMWQPNREDCYYVGSMMQPRRIQAYTQKGVPIREFRSDEMATVNAVITVHPTKPIIVGGNSSGKIHIFSPFRDLSDI</sequence>
<keyword evidence="4 6" id="KW-0853">WD repeat</keyword>
<dbReference type="InterPro" id="IPR050853">
    <property type="entry name" value="WD_repeat_DNA-damage-binding"/>
</dbReference>
<evidence type="ECO:0000256" key="4">
    <source>
        <dbReference type="ARBA" id="ARBA00022574"/>
    </source>
</evidence>
<dbReference type="InterPro" id="IPR015943">
    <property type="entry name" value="WD40/YVTN_repeat-like_dom_sf"/>
</dbReference>